<dbReference type="SMART" id="SM00028">
    <property type="entry name" value="TPR"/>
    <property type="match status" value="3"/>
</dbReference>
<dbReference type="InterPro" id="IPR053137">
    <property type="entry name" value="NLR-like"/>
</dbReference>
<dbReference type="OrthoDB" id="3210382at2"/>
<dbReference type="EMBL" id="LGEM01000021">
    <property type="protein sequence ID" value="KUP97731.1"/>
    <property type="molecule type" value="Genomic_DNA"/>
</dbReference>
<dbReference type="InterPro" id="IPR019734">
    <property type="entry name" value="TPR_rpt"/>
</dbReference>
<dbReference type="AlphaFoldDB" id="A0A147KKI3"/>
<accession>A0A147KKI3</accession>
<protein>
    <recommendedName>
        <fullName evidence="3">Tetratricopeptide repeat protein</fullName>
    </recommendedName>
</protein>
<organism evidence="1 2">
    <name type="scientific">Thermobifida cellulosilytica TB100</name>
    <dbReference type="NCBI Taxonomy" id="665004"/>
    <lineage>
        <taxon>Bacteria</taxon>
        <taxon>Bacillati</taxon>
        <taxon>Actinomycetota</taxon>
        <taxon>Actinomycetes</taxon>
        <taxon>Streptosporangiales</taxon>
        <taxon>Nocardiopsidaceae</taxon>
        <taxon>Thermobifida</taxon>
    </lineage>
</organism>
<dbReference type="Gene3D" id="1.25.40.10">
    <property type="entry name" value="Tetratricopeptide repeat domain"/>
    <property type="match status" value="2"/>
</dbReference>
<proteinExistence type="predicted"/>
<dbReference type="Pfam" id="PF13374">
    <property type="entry name" value="TPR_10"/>
    <property type="match status" value="1"/>
</dbReference>
<evidence type="ECO:0000313" key="2">
    <source>
        <dbReference type="Proteomes" id="UP000074382"/>
    </source>
</evidence>
<dbReference type="Proteomes" id="UP000074382">
    <property type="component" value="Unassembled WGS sequence"/>
</dbReference>
<dbReference type="PANTHER" id="PTHR46082:SF6">
    <property type="entry name" value="AAA+ ATPASE DOMAIN-CONTAINING PROTEIN-RELATED"/>
    <property type="match status" value="1"/>
</dbReference>
<evidence type="ECO:0000313" key="1">
    <source>
        <dbReference type="EMBL" id="KUP97731.1"/>
    </source>
</evidence>
<evidence type="ECO:0008006" key="3">
    <source>
        <dbReference type="Google" id="ProtNLM"/>
    </source>
</evidence>
<dbReference type="PANTHER" id="PTHR46082">
    <property type="entry name" value="ATP/GTP-BINDING PROTEIN-RELATED"/>
    <property type="match status" value="1"/>
</dbReference>
<dbReference type="PATRIC" id="fig|665004.4.peg.1549"/>
<dbReference type="InterPro" id="IPR011990">
    <property type="entry name" value="TPR-like_helical_dom_sf"/>
</dbReference>
<dbReference type="STRING" id="665004.AC529_05520"/>
<gene>
    <name evidence="1" type="ORF">AC529_05520</name>
</gene>
<sequence length="252" mass="27949">MERALAECVARDGEEHPEAIAARNNLAGGYAASGRSDEAAAQFTRALDDAVRTLGEQHPLTEVVRENLALCHEDAARFADAAQHWRRLLDQRSARLGEDDPDTVLTRARLASACRRADRFAEAVAHYRCALERDAAFSVEEAETWRLGLALALCRTGREDESREQLRAVLAQRRRRLGARHPRTLAVHHRLGLSYVHSDRPDEAVGVLRETYRNCLAAAGDPEVRLLSLRVRRDLAAAYRAAGRPGDAAALY</sequence>
<reference evidence="2" key="1">
    <citation type="journal article" date="2017" name="Acta Aliment.">
        <title>Plant polysaccharide degrading enzyme system of Thermpbifida cellulosilytica TB100 revealed by de novo genome project data.</title>
        <authorList>
            <person name="Toth A."/>
            <person name="Baka E."/>
            <person name="Luzics S."/>
            <person name="Bata-Vidacs I."/>
            <person name="Nagy I."/>
            <person name="Balint B."/>
            <person name="Herceg R."/>
            <person name="Olasz F."/>
            <person name="Wilk T."/>
            <person name="Nagy T."/>
            <person name="Kriszt B."/>
            <person name="Nagy I."/>
            <person name="Kukolya J."/>
        </authorList>
    </citation>
    <scope>NUCLEOTIDE SEQUENCE [LARGE SCALE GENOMIC DNA]</scope>
    <source>
        <strain evidence="2">TB100</strain>
    </source>
</reference>
<name>A0A147KKI3_THECS</name>
<dbReference type="Pfam" id="PF13424">
    <property type="entry name" value="TPR_12"/>
    <property type="match status" value="2"/>
</dbReference>
<comment type="caution">
    <text evidence="1">The sequence shown here is derived from an EMBL/GenBank/DDBJ whole genome shotgun (WGS) entry which is preliminary data.</text>
</comment>
<keyword evidence="2" id="KW-1185">Reference proteome</keyword>
<dbReference type="SUPFAM" id="SSF48452">
    <property type="entry name" value="TPR-like"/>
    <property type="match status" value="2"/>
</dbReference>